<evidence type="ECO:0000256" key="17">
    <source>
        <dbReference type="SAM" id="SignalP"/>
    </source>
</evidence>
<dbReference type="PROSITE" id="PS01156">
    <property type="entry name" value="TONB_DEPENDENT_REC_2"/>
    <property type="match status" value="1"/>
</dbReference>
<dbReference type="InterPro" id="IPR037066">
    <property type="entry name" value="Plug_dom_sf"/>
</dbReference>
<feature type="short sequence motif" description="TonB C-terminal box" evidence="15">
    <location>
        <begin position="714"/>
        <end position="731"/>
    </location>
</feature>
<dbReference type="GO" id="GO:0015891">
    <property type="term" value="P:siderophore transport"/>
    <property type="evidence" value="ECO:0007669"/>
    <property type="project" value="InterPro"/>
</dbReference>
<dbReference type="InterPro" id="IPR010917">
    <property type="entry name" value="TonB_rcpt_CS"/>
</dbReference>
<dbReference type="GO" id="GO:0009279">
    <property type="term" value="C:cell outer membrane"/>
    <property type="evidence" value="ECO:0007669"/>
    <property type="project" value="UniProtKB-SubCell"/>
</dbReference>
<dbReference type="Proteomes" id="UP000234190">
    <property type="component" value="Unassembled WGS sequence"/>
</dbReference>
<evidence type="ECO:0000259" key="19">
    <source>
        <dbReference type="Pfam" id="PF07715"/>
    </source>
</evidence>
<dbReference type="InterPro" id="IPR000531">
    <property type="entry name" value="Beta-barrel_TonB"/>
</dbReference>
<keyword evidence="6 14" id="KW-0812">Transmembrane</keyword>
<gene>
    <name evidence="20" type="ORF">CR159_12075</name>
</gene>
<dbReference type="InterPro" id="IPR012910">
    <property type="entry name" value="Plug_dom"/>
</dbReference>
<evidence type="ECO:0000256" key="13">
    <source>
        <dbReference type="ARBA" id="ARBA00023237"/>
    </source>
</evidence>
<proteinExistence type="inferred from homology"/>
<keyword evidence="5" id="KW-0410">Iron transport</keyword>
<evidence type="ECO:0000256" key="4">
    <source>
        <dbReference type="ARBA" id="ARBA00022452"/>
    </source>
</evidence>
<reference evidence="20 21" key="1">
    <citation type="submission" date="2017-10" db="EMBL/GenBank/DDBJ databases">
        <title>Two draft genome sequences of Pusillimonas sp. strains isolated from a nitrate- and radionuclide-contaminated groundwater in Russia.</title>
        <authorList>
            <person name="Grouzdev D.S."/>
            <person name="Tourova T.P."/>
            <person name="Goeva M.A."/>
            <person name="Babich T.L."/>
            <person name="Sokolova D.S."/>
            <person name="Abdullin R."/>
            <person name="Poltaraus A.B."/>
            <person name="Toshchakov S.V."/>
            <person name="Nazina T.N."/>
        </authorList>
    </citation>
    <scope>NUCLEOTIDE SEQUENCE [LARGE SCALE GENOMIC DNA]</scope>
    <source>
        <strain evidence="20 21">JR1/69-3-13</strain>
    </source>
</reference>
<keyword evidence="10 16" id="KW-0798">TonB box</keyword>
<evidence type="ECO:0000256" key="9">
    <source>
        <dbReference type="ARBA" id="ARBA00023065"/>
    </source>
</evidence>
<evidence type="ECO:0000256" key="5">
    <source>
        <dbReference type="ARBA" id="ARBA00022496"/>
    </source>
</evidence>
<keyword evidence="13 14" id="KW-0998">Cell outer membrane</keyword>
<organism evidence="20 21">
    <name type="scientific">Pollutimonas subterranea</name>
    <dbReference type="NCBI Taxonomy" id="2045210"/>
    <lineage>
        <taxon>Bacteria</taxon>
        <taxon>Pseudomonadati</taxon>
        <taxon>Pseudomonadota</taxon>
        <taxon>Betaproteobacteria</taxon>
        <taxon>Burkholderiales</taxon>
        <taxon>Alcaligenaceae</taxon>
        <taxon>Pollutimonas</taxon>
    </lineage>
</organism>
<evidence type="ECO:0000256" key="14">
    <source>
        <dbReference type="PROSITE-ProRule" id="PRU01360"/>
    </source>
</evidence>
<dbReference type="PANTHER" id="PTHR32552:SF82">
    <property type="entry name" value="FCUA PROTEIN"/>
    <property type="match status" value="1"/>
</dbReference>
<dbReference type="RefSeq" id="WP_102074275.1">
    <property type="nucleotide sequence ID" value="NZ_PDNW01000009.1"/>
</dbReference>
<accession>A0A2N4U3X2</accession>
<feature type="chain" id="PRO_5014963132" evidence="17">
    <location>
        <begin position="23"/>
        <end position="731"/>
    </location>
</feature>
<evidence type="ECO:0000256" key="3">
    <source>
        <dbReference type="ARBA" id="ARBA00022448"/>
    </source>
</evidence>
<comment type="caution">
    <text evidence="20">The sequence shown here is derived from an EMBL/GenBank/DDBJ whole genome shotgun (WGS) entry which is preliminary data.</text>
</comment>
<dbReference type="PANTHER" id="PTHR32552">
    <property type="entry name" value="FERRICHROME IRON RECEPTOR-RELATED"/>
    <property type="match status" value="1"/>
</dbReference>
<dbReference type="GO" id="GO:0015344">
    <property type="term" value="F:siderophore uptake transmembrane transporter activity"/>
    <property type="evidence" value="ECO:0007669"/>
    <property type="project" value="TreeGrafter"/>
</dbReference>
<sequence>MHKRFPLHAAILAAFASASAHAQSAAPEGSVETLAPVTVQSSADASAEGLLPVYAGGQVARGGRMGLLGNLDTMDTPFNSTEYTSQLIKDQQAASVADILENDPGVRIARGFGNYQQLYMVRGFPLYSDDITYNGLYGLLPRQYLASEFIERLEVFKGANAFLNGAAPGGSGVGGAINVVPKRAPNTPLSEVTLGWESGNQGYAAVDLARRFGPDENTGIRLNAVRRDGGTAVDDEKRKLSAFGIGLDWRGERARLSADLGWQEHKLSRSQPSVNIAAGLPIPSAPDARNSFAPPDTFSNERDLFGTVRGEFDITDQVMAWAAVGGRSSDESSSLATPTVNNLAGDTSVSSSAFSRKDIIKTGEIGIRAKFNTGSIGHTINASANYFRFDSRQAYAFYEPISSNLYNPVNRPHSDAISFSGGTLGDPLLSQSTRTTSFAIADTLSFAEDSVLLTVGLRHQKIDNRAYSFDTGELQPPVNSTSRITPVAGIVVKASDEISLYANYIEGLTQVGAAPASYGFPASPVVNAGEVFDPFQSKQKEIGIKFDGGKVGGSLALFTTDQPAPFVDLTTGIYGSNGKQRNRGAELTVFGEPTRGLRLLGGVTLLNAKQLSTQGGLTDGNRAIGVPRTLFNAGVEWDVPAVAGLTLTGRAVHTSSQYADAANTQTLPAWTRFDIGARYVTEIEGRMVTLRASVDNVADKDYWASAGGYPGASYLVLGAPRTFMLSASVEF</sequence>
<feature type="domain" description="TonB-dependent receptor-like beta-barrel" evidence="18">
    <location>
        <begin position="251"/>
        <end position="697"/>
    </location>
</feature>
<dbReference type="CDD" id="cd01347">
    <property type="entry name" value="ligand_gated_channel"/>
    <property type="match status" value="1"/>
</dbReference>
<keyword evidence="4 14" id="KW-1134">Transmembrane beta strand</keyword>
<evidence type="ECO:0000256" key="2">
    <source>
        <dbReference type="ARBA" id="ARBA00009810"/>
    </source>
</evidence>
<dbReference type="Gene3D" id="2.40.170.20">
    <property type="entry name" value="TonB-dependent receptor, beta-barrel domain"/>
    <property type="match status" value="1"/>
</dbReference>
<evidence type="ECO:0000256" key="12">
    <source>
        <dbReference type="ARBA" id="ARBA00023170"/>
    </source>
</evidence>
<name>A0A2N4U3X2_9BURK</name>
<evidence type="ECO:0000259" key="18">
    <source>
        <dbReference type="Pfam" id="PF00593"/>
    </source>
</evidence>
<keyword evidence="7 17" id="KW-0732">Signal</keyword>
<dbReference type="AlphaFoldDB" id="A0A2N4U3X2"/>
<evidence type="ECO:0000256" key="16">
    <source>
        <dbReference type="RuleBase" id="RU003357"/>
    </source>
</evidence>
<dbReference type="NCBIfam" id="TIGR01783">
    <property type="entry name" value="TonB-siderophor"/>
    <property type="match status" value="1"/>
</dbReference>
<keyword evidence="12 20" id="KW-0675">Receptor</keyword>
<protein>
    <submittedName>
        <fullName evidence="20">TonB-dependent siderophore receptor</fullName>
    </submittedName>
</protein>
<keyword evidence="9" id="KW-0406">Ion transport</keyword>
<keyword evidence="21" id="KW-1185">Reference proteome</keyword>
<evidence type="ECO:0000313" key="20">
    <source>
        <dbReference type="EMBL" id="PLC49725.1"/>
    </source>
</evidence>
<dbReference type="EMBL" id="PDNW01000009">
    <property type="protein sequence ID" value="PLC49725.1"/>
    <property type="molecule type" value="Genomic_DNA"/>
</dbReference>
<dbReference type="Pfam" id="PF00593">
    <property type="entry name" value="TonB_dep_Rec_b-barrel"/>
    <property type="match status" value="1"/>
</dbReference>
<dbReference type="GO" id="GO:0038023">
    <property type="term" value="F:signaling receptor activity"/>
    <property type="evidence" value="ECO:0007669"/>
    <property type="project" value="InterPro"/>
</dbReference>
<evidence type="ECO:0000256" key="6">
    <source>
        <dbReference type="ARBA" id="ARBA00022692"/>
    </source>
</evidence>
<dbReference type="InterPro" id="IPR036942">
    <property type="entry name" value="Beta-barrel_TonB_sf"/>
</dbReference>
<evidence type="ECO:0000256" key="15">
    <source>
        <dbReference type="PROSITE-ProRule" id="PRU10144"/>
    </source>
</evidence>
<dbReference type="SUPFAM" id="SSF56935">
    <property type="entry name" value="Porins"/>
    <property type="match status" value="1"/>
</dbReference>
<evidence type="ECO:0000256" key="7">
    <source>
        <dbReference type="ARBA" id="ARBA00022729"/>
    </source>
</evidence>
<evidence type="ECO:0000256" key="11">
    <source>
        <dbReference type="ARBA" id="ARBA00023136"/>
    </source>
</evidence>
<dbReference type="PROSITE" id="PS52016">
    <property type="entry name" value="TONB_DEPENDENT_REC_3"/>
    <property type="match status" value="1"/>
</dbReference>
<evidence type="ECO:0000313" key="21">
    <source>
        <dbReference type="Proteomes" id="UP000234190"/>
    </source>
</evidence>
<comment type="subcellular location">
    <subcellularLocation>
        <location evidence="1 14">Cell outer membrane</location>
        <topology evidence="1 14">Multi-pass membrane protein</topology>
    </subcellularLocation>
</comment>
<dbReference type="OrthoDB" id="5346107at2"/>
<evidence type="ECO:0000256" key="10">
    <source>
        <dbReference type="ARBA" id="ARBA00023077"/>
    </source>
</evidence>
<feature type="domain" description="TonB-dependent receptor plug" evidence="19">
    <location>
        <begin position="73"/>
        <end position="170"/>
    </location>
</feature>
<evidence type="ECO:0000256" key="8">
    <source>
        <dbReference type="ARBA" id="ARBA00023004"/>
    </source>
</evidence>
<comment type="similarity">
    <text evidence="2 14 16">Belongs to the TonB-dependent receptor family.</text>
</comment>
<keyword evidence="8" id="KW-0408">Iron</keyword>
<dbReference type="Pfam" id="PF07715">
    <property type="entry name" value="Plug"/>
    <property type="match status" value="1"/>
</dbReference>
<keyword evidence="3 14" id="KW-0813">Transport</keyword>
<dbReference type="Gene3D" id="2.170.130.10">
    <property type="entry name" value="TonB-dependent receptor, plug domain"/>
    <property type="match status" value="1"/>
</dbReference>
<dbReference type="InterPro" id="IPR010105">
    <property type="entry name" value="TonB_sidphr_rcpt"/>
</dbReference>
<keyword evidence="11 14" id="KW-0472">Membrane</keyword>
<dbReference type="InterPro" id="IPR039426">
    <property type="entry name" value="TonB-dep_rcpt-like"/>
</dbReference>
<feature type="signal peptide" evidence="17">
    <location>
        <begin position="1"/>
        <end position="22"/>
    </location>
</feature>
<evidence type="ECO:0000256" key="1">
    <source>
        <dbReference type="ARBA" id="ARBA00004571"/>
    </source>
</evidence>